<organism evidence="5 6">
    <name type="scientific">Brassica napus</name>
    <name type="common">Rape</name>
    <dbReference type="NCBI Taxonomy" id="3708"/>
    <lineage>
        <taxon>Eukaryota</taxon>
        <taxon>Viridiplantae</taxon>
        <taxon>Streptophyta</taxon>
        <taxon>Embryophyta</taxon>
        <taxon>Tracheophyta</taxon>
        <taxon>Spermatophyta</taxon>
        <taxon>Magnoliopsida</taxon>
        <taxon>eudicotyledons</taxon>
        <taxon>Gunneridae</taxon>
        <taxon>Pentapetalae</taxon>
        <taxon>rosids</taxon>
        <taxon>malvids</taxon>
        <taxon>Brassicales</taxon>
        <taxon>Brassicaceae</taxon>
        <taxon>Brassiceae</taxon>
        <taxon>Brassica</taxon>
    </lineage>
</organism>
<dbReference type="PaxDb" id="3708-A0A078GU67"/>
<dbReference type="PANTHER" id="PTHR14744:SF16">
    <property type="entry name" value="HISTONE ACETYLTRANSFERASE MCC1"/>
    <property type="match status" value="1"/>
</dbReference>
<dbReference type="GO" id="GO:0007059">
    <property type="term" value="P:chromosome segregation"/>
    <property type="evidence" value="ECO:0000318"/>
    <property type="project" value="GO_Central"/>
</dbReference>
<protein>
    <recommendedName>
        <fullName evidence="1">histone acetyltransferase</fullName>
        <ecNumber evidence="1">2.3.1.48</ecNumber>
    </recommendedName>
</protein>
<dbReference type="Gramene" id="CDY28729">
    <property type="protein sequence ID" value="CDY28729"/>
    <property type="gene ID" value="GSBRNA2T00041367001"/>
</dbReference>
<dbReference type="InterPro" id="IPR016181">
    <property type="entry name" value="Acyl_CoA_acyltransferase"/>
</dbReference>
<evidence type="ECO:0000256" key="3">
    <source>
        <dbReference type="ARBA" id="ARBA00022853"/>
    </source>
</evidence>
<dbReference type="SUPFAM" id="SSF55729">
    <property type="entry name" value="Acyl-CoA N-acyltransferases (Nat)"/>
    <property type="match status" value="1"/>
</dbReference>
<dbReference type="Gene3D" id="3.40.630.30">
    <property type="match status" value="1"/>
</dbReference>
<accession>A0A078GU67</accession>
<evidence type="ECO:0000313" key="5">
    <source>
        <dbReference type="EMBL" id="CDY28729.1"/>
    </source>
</evidence>
<dbReference type="PANTHER" id="PTHR14744">
    <property type="entry name" value="N-ALPHA-ACETYLTRANSFERASE 60"/>
    <property type="match status" value="1"/>
</dbReference>
<evidence type="ECO:0000256" key="2">
    <source>
        <dbReference type="ARBA" id="ARBA00022679"/>
    </source>
</evidence>
<gene>
    <name evidence="5" type="primary">BnaCnng06150D</name>
    <name evidence="5" type="ORF">GSBRNA2T00041367001</name>
</gene>
<keyword evidence="6" id="KW-1185">Reference proteome</keyword>
<keyword evidence="2" id="KW-0808">Transferase</keyword>
<evidence type="ECO:0000313" key="6">
    <source>
        <dbReference type="Proteomes" id="UP000028999"/>
    </source>
</evidence>
<dbReference type="InterPro" id="IPR045141">
    <property type="entry name" value="NAA60-like"/>
</dbReference>
<dbReference type="STRING" id="3708.A0A078GU67"/>
<dbReference type="GO" id="GO:0004596">
    <property type="term" value="F:protein-N-terminal amino-acid acetyltransferase activity"/>
    <property type="evidence" value="ECO:0000318"/>
    <property type="project" value="GO_Central"/>
</dbReference>
<proteinExistence type="predicted"/>
<evidence type="ECO:0000256" key="1">
    <source>
        <dbReference type="ARBA" id="ARBA00013184"/>
    </source>
</evidence>
<name>A0A078GU67_BRANA</name>
<sequence length="108" mass="12316">MEDSEPGISRRPSIYYRPISPNDLDRLEQIHRDIFPIKYESEFFQSVVNGVGIVSWAAVDRSRPDGYSDELIGFVTAKFVLAKESEIDDLIGYDSSQGEETLIYILTH</sequence>
<dbReference type="GO" id="GO:0000139">
    <property type="term" value="C:Golgi membrane"/>
    <property type="evidence" value="ECO:0000318"/>
    <property type="project" value="GO_Central"/>
</dbReference>
<reference evidence="5 6" key="1">
    <citation type="journal article" date="2014" name="Science">
        <title>Plant genetics. Early allopolyploid evolution in the post-Neolithic Brassica napus oilseed genome.</title>
        <authorList>
            <person name="Chalhoub B."/>
            <person name="Denoeud F."/>
            <person name="Liu S."/>
            <person name="Parkin I.A."/>
            <person name="Tang H."/>
            <person name="Wang X."/>
            <person name="Chiquet J."/>
            <person name="Belcram H."/>
            <person name="Tong C."/>
            <person name="Samans B."/>
            <person name="Correa M."/>
            <person name="Da Silva C."/>
            <person name="Just J."/>
            <person name="Falentin C."/>
            <person name="Koh C.S."/>
            <person name="Le Clainche I."/>
            <person name="Bernard M."/>
            <person name="Bento P."/>
            <person name="Noel B."/>
            <person name="Labadie K."/>
            <person name="Alberti A."/>
            <person name="Charles M."/>
            <person name="Arnaud D."/>
            <person name="Guo H."/>
            <person name="Daviaud C."/>
            <person name="Alamery S."/>
            <person name="Jabbari K."/>
            <person name="Zhao M."/>
            <person name="Edger P.P."/>
            <person name="Chelaifa H."/>
            <person name="Tack D."/>
            <person name="Lassalle G."/>
            <person name="Mestiri I."/>
            <person name="Schnel N."/>
            <person name="Le Paslier M.C."/>
            <person name="Fan G."/>
            <person name="Renault V."/>
            <person name="Bayer P.E."/>
            <person name="Golicz A.A."/>
            <person name="Manoli S."/>
            <person name="Lee T.H."/>
            <person name="Thi V.H."/>
            <person name="Chalabi S."/>
            <person name="Hu Q."/>
            <person name="Fan C."/>
            <person name="Tollenaere R."/>
            <person name="Lu Y."/>
            <person name="Battail C."/>
            <person name="Shen J."/>
            <person name="Sidebottom C.H."/>
            <person name="Wang X."/>
            <person name="Canaguier A."/>
            <person name="Chauveau A."/>
            <person name="Berard A."/>
            <person name="Deniot G."/>
            <person name="Guan M."/>
            <person name="Liu Z."/>
            <person name="Sun F."/>
            <person name="Lim Y.P."/>
            <person name="Lyons E."/>
            <person name="Town C.D."/>
            <person name="Bancroft I."/>
            <person name="Wang X."/>
            <person name="Meng J."/>
            <person name="Ma J."/>
            <person name="Pires J.C."/>
            <person name="King G.J."/>
            <person name="Brunel D."/>
            <person name="Delourme R."/>
            <person name="Renard M."/>
            <person name="Aury J.M."/>
            <person name="Adams K.L."/>
            <person name="Batley J."/>
            <person name="Snowdon R.J."/>
            <person name="Tost J."/>
            <person name="Edwards D."/>
            <person name="Zhou Y."/>
            <person name="Hua W."/>
            <person name="Sharpe A.G."/>
            <person name="Paterson A.H."/>
            <person name="Guan C."/>
            <person name="Wincker P."/>
        </authorList>
    </citation>
    <scope>NUCLEOTIDE SEQUENCE [LARGE SCALE GENOMIC DNA]</scope>
    <source>
        <strain evidence="6">cv. Darmor-bzh</strain>
    </source>
</reference>
<keyword evidence="3" id="KW-0156">Chromatin regulator</keyword>
<dbReference type="EC" id="2.3.1.48" evidence="1"/>
<keyword evidence="4" id="KW-0012">Acyltransferase</keyword>
<dbReference type="GO" id="GO:0004402">
    <property type="term" value="F:histone acetyltransferase activity"/>
    <property type="evidence" value="ECO:0000318"/>
    <property type="project" value="GO_Central"/>
</dbReference>
<dbReference type="OMA" id="CPSICYR"/>
<evidence type="ECO:0000256" key="4">
    <source>
        <dbReference type="ARBA" id="ARBA00023315"/>
    </source>
</evidence>
<dbReference type="EMBL" id="LK032225">
    <property type="protein sequence ID" value="CDY28729.1"/>
    <property type="molecule type" value="Genomic_DNA"/>
</dbReference>
<dbReference type="AlphaFoldDB" id="A0A078GU67"/>
<dbReference type="Proteomes" id="UP000028999">
    <property type="component" value="Unassembled WGS sequence"/>
</dbReference>